<evidence type="ECO:0000313" key="3">
    <source>
        <dbReference type="Proteomes" id="UP000503339"/>
    </source>
</evidence>
<evidence type="ECO:0000256" key="1">
    <source>
        <dbReference type="SAM" id="Phobius"/>
    </source>
</evidence>
<dbReference type="Proteomes" id="UP000503339">
    <property type="component" value="Chromosome"/>
</dbReference>
<evidence type="ECO:0000313" key="2">
    <source>
        <dbReference type="EMBL" id="QKC76175.1"/>
    </source>
</evidence>
<gene>
    <name evidence="2" type="ORF">EB233_12010</name>
</gene>
<proteinExistence type="predicted"/>
<evidence type="ECO:0008006" key="4">
    <source>
        <dbReference type="Google" id="ProtNLM"/>
    </source>
</evidence>
<dbReference type="EMBL" id="CP033361">
    <property type="protein sequence ID" value="QKC76175.1"/>
    <property type="molecule type" value="Genomic_DNA"/>
</dbReference>
<keyword evidence="1" id="KW-0812">Transmembrane</keyword>
<dbReference type="AlphaFoldDB" id="A0A6M7UG47"/>
<name>A0A6M7UG47_9HYPH</name>
<keyword evidence="3" id="KW-1185">Reference proteome</keyword>
<protein>
    <recommendedName>
        <fullName evidence="4">DUF2982 domain-containing protein</fullName>
    </recommendedName>
</protein>
<organism evidence="2 3">
    <name type="scientific">Mesorhizobium erdmanii</name>
    <dbReference type="NCBI Taxonomy" id="1777866"/>
    <lineage>
        <taxon>Bacteria</taxon>
        <taxon>Pseudomonadati</taxon>
        <taxon>Pseudomonadota</taxon>
        <taxon>Alphaproteobacteria</taxon>
        <taxon>Hyphomicrobiales</taxon>
        <taxon>Phyllobacteriaceae</taxon>
        <taxon>Mesorhizobium</taxon>
    </lineage>
</organism>
<dbReference type="KEGG" id="merd:EB233_12010"/>
<accession>A0A6M7UG47</accession>
<sequence>MPTTGGEPLSSGQAQDVNQIIAFGSGRTALKFIAFSALVLVVGLAVAFGRDNWLLGGPLAVVAAVTIVWQINGLLTAEPLLLLSPAGLRLNLDGYVFADIPWREVEDISSLTLTYEALKKRWYDIQGDRPGYVLDKDHYRDVTALQVSEAFADKTILPLWRAVNRNSRGLRRFGIGMATFTLAQNATASRLSNIFPTQDGKRFVALPHSVLSVDRDRLRVEVEARWRAFGKKTATG</sequence>
<feature type="transmembrane region" description="Helical" evidence="1">
    <location>
        <begin position="54"/>
        <end position="75"/>
    </location>
</feature>
<reference evidence="2 3" key="1">
    <citation type="submission" date="2018-10" db="EMBL/GenBank/DDBJ databases">
        <authorList>
            <person name="Perry B.J."/>
            <person name="Sullivan J.T."/>
            <person name="Murphy R.J.T."/>
            <person name="Ramsay J.P."/>
            <person name="Ronson C.W."/>
        </authorList>
    </citation>
    <scope>NUCLEOTIDE SEQUENCE [LARGE SCALE GENOMIC DNA]</scope>
    <source>
        <strain evidence="2 3">NZP2014</strain>
    </source>
</reference>
<keyword evidence="1" id="KW-0472">Membrane</keyword>
<keyword evidence="1" id="KW-1133">Transmembrane helix</keyword>
<feature type="transmembrane region" description="Helical" evidence="1">
    <location>
        <begin position="29"/>
        <end position="48"/>
    </location>
</feature>